<keyword evidence="3" id="KW-1185">Reference proteome</keyword>
<comment type="caution">
    <text evidence="2">The sequence shown here is derived from an EMBL/GenBank/DDBJ whole genome shotgun (WGS) entry which is preliminary data.</text>
</comment>
<keyword evidence="1" id="KW-0472">Membrane</keyword>
<evidence type="ECO:0000313" key="3">
    <source>
        <dbReference type="Proteomes" id="UP000569914"/>
    </source>
</evidence>
<evidence type="ECO:0000313" key="2">
    <source>
        <dbReference type="EMBL" id="NYE69529.1"/>
    </source>
</evidence>
<keyword evidence="1" id="KW-1133">Transmembrane helix</keyword>
<name>A0A7Y9I443_9ACTN</name>
<gene>
    <name evidence="2" type="ORF">BKA15_000858</name>
</gene>
<feature type="transmembrane region" description="Helical" evidence="1">
    <location>
        <begin position="12"/>
        <end position="35"/>
    </location>
</feature>
<keyword evidence="1" id="KW-0812">Transmembrane</keyword>
<evidence type="ECO:0000256" key="1">
    <source>
        <dbReference type="SAM" id="Phobius"/>
    </source>
</evidence>
<accession>A0A7Y9I443</accession>
<protein>
    <submittedName>
        <fullName evidence="2">Uncharacterized protein</fullName>
    </submittedName>
</protein>
<dbReference type="EMBL" id="JACCBU010000001">
    <property type="protein sequence ID" value="NYE69529.1"/>
    <property type="molecule type" value="Genomic_DNA"/>
</dbReference>
<reference evidence="2 3" key="1">
    <citation type="submission" date="2020-07" db="EMBL/GenBank/DDBJ databases">
        <title>Sequencing the genomes of 1000 actinobacteria strains.</title>
        <authorList>
            <person name="Klenk H.-P."/>
        </authorList>
    </citation>
    <scope>NUCLEOTIDE SEQUENCE [LARGE SCALE GENOMIC DNA]</scope>
    <source>
        <strain evidence="2 3">DSM 22083</strain>
    </source>
</reference>
<dbReference type="Proteomes" id="UP000569914">
    <property type="component" value="Unassembled WGS sequence"/>
</dbReference>
<dbReference type="RefSeq" id="WP_179748365.1">
    <property type="nucleotide sequence ID" value="NZ_JACCBU010000001.1"/>
</dbReference>
<sequence length="179" mass="19459">MAERERLPKLVRVLGGLLLMVAFVCICLFVITRYAGYWGVPMFSFQTENGSQCTNTFNGHTCDKVTLADVELYGEVDVPDDTVVIKGTYTVTHDYALDVTLEVPKASADAALKALNTSFGACGDHHTALDPEGLANLCSMSNENVFGSKDERNQSRTFNVGTGVRKDGTRVIALSVKSR</sequence>
<proteinExistence type="predicted"/>
<dbReference type="AlphaFoldDB" id="A0A7Y9I443"/>
<organism evidence="2 3">
    <name type="scientific">Microlunatus parietis</name>
    <dbReference type="NCBI Taxonomy" id="682979"/>
    <lineage>
        <taxon>Bacteria</taxon>
        <taxon>Bacillati</taxon>
        <taxon>Actinomycetota</taxon>
        <taxon>Actinomycetes</taxon>
        <taxon>Propionibacteriales</taxon>
        <taxon>Propionibacteriaceae</taxon>
        <taxon>Microlunatus</taxon>
    </lineage>
</organism>